<evidence type="ECO:0000313" key="3">
    <source>
        <dbReference type="Proteomes" id="UP000001072"/>
    </source>
</evidence>
<evidence type="ECO:0000313" key="2">
    <source>
        <dbReference type="EMBL" id="EGF99703.1"/>
    </source>
</evidence>
<dbReference type="KEGG" id="mlr:MELLADRAFT_112468"/>
<proteinExistence type="predicted"/>
<dbReference type="RefSeq" id="XP_007417022.1">
    <property type="nucleotide sequence ID" value="XM_007416960.1"/>
</dbReference>
<dbReference type="VEuPathDB" id="FungiDB:MELLADRAFT_112468"/>
<dbReference type="InParanoid" id="F4S6K5"/>
<reference evidence="3" key="1">
    <citation type="journal article" date="2011" name="Proc. Natl. Acad. Sci. U.S.A.">
        <title>Obligate biotrophy features unraveled by the genomic analysis of rust fungi.</title>
        <authorList>
            <person name="Duplessis S."/>
            <person name="Cuomo C.A."/>
            <person name="Lin Y.-C."/>
            <person name="Aerts A."/>
            <person name="Tisserant E."/>
            <person name="Veneault-Fourrey C."/>
            <person name="Joly D.L."/>
            <person name="Hacquard S."/>
            <person name="Amselem J."/>
            <person name="Cantarel B.L."/>
            <person name="Chiu R."/>
            <person name="Coutinho P.M."/>
            <person name="Feau N."/>
            <person name="Field M."/>
            <person name="Frey P."/>
            <person name="Gelhaye E."/>
            <person name="Goldberg J."/>
            <person name="Grabherr M.G."/>
            <person name="Kodira C.D."/>
            <person name="Kohler A."/>
            <person name="Kuees U."/>
            <person name="Lindquist E.A."/>
            <person name="Lucas S.M."/>
            <person name="Mago R."/>
            <person name="Mauceli E."/>
            <person name="Morin E."/>
            <person name="Murat C."/>
            <person name="Pangilinan J.L."/>
            <person name="Park R."/>
            <person name="Pearson M."/>
            <person name="Quesneville H."/>
            <person name="Rouhier N."/>
            <person name="Sakthikumar S."/>
            <person name="Salamov A.A."/>
            <person name="Schmutz J."/>
            <person name="Selles B."/>
            <person name="Shapiro H."/>
            <person name="Tanguay P."/>
            <person name="Tuskan G.A."/>
            <person name="Henrissat B."/>
            <person name="Van de Peer Y."/>
            <person name="Rouze P."/>
            <person name="Ellis J.G."/>
            <person name="Dodds P.N."/>
            <person name="Schein J.E."/>
            <person name="Zhong S."/>
            <person name="Hamelin R.C."/>
            <person name="Grigoriev I.V."/>
            <person name="Szabo L.J."/>
            <person name="Martin F."/>
        </authorList>
    </citation>
    <scope>NUCLEOTIDE SEQUENCE [LARGE SCALE GENOMIC DNA]</scope>
    <source>
        <strain evidence="3">98AG31 / pathotype 3-4-7</strain>
    </source>
</reference>
<protein>
    <submittedName>
        <fullName evidence="2">Uncharacterized protein</fullName>
    </submittedName>
</protein>
<feature type="region of interest" description="Disordered" evidence="1">
    <location>
        <begin position="1"/>
        <end position="26"/>
    </location>
</feature>
<gene>
    <name evidence="2" type="ORF">MELLADRAFT_112468</name>
</gene>
<evidence type="ECO:0000256" key="1">
    <source>
        <dbReference type="SAM" id="MobiDB-lite"/>
    </source>
</evidence>
<dbReference type="AlphaFoldDB" id="F4S6K5"/>
<accession>F4S6K5</accession>
<organism evidence="3">
    <name type="scientific">Melampsora larici-populina (strain 98AG31 / pathotype 3-4-7)</name>
    <name type="common">Poplar leaf rust fungus</name>
    <dbReference type="NCBI Taxonomy" id="747676"/>
    <lineage>
        <taxon>Eukaryota</taxon>
        <taxon>Fungi</taxon>
        <taxon>Dikarya</taxon>
        <taxon>Basidiomycota</taxon>
        <taxon>Pucciniomycotina</taxon>
        <taxon>Pucciniomycetes</taxon>
        <taxon>Pucciniales</taxon>
        <taxon>Melampsoraceae</taxon>
        <taxon>Melampsora</taxon>
    </lineage>
</organism>
<keyword evidence="3" id="KW-1185">Reference proteome</keyword>
<feature type="compositionally biased region" description="Low complexity" evidence="1">
    <location>
        <begin position="1"/>
        <end position="19"/>
    </location>
</feature>
<dbReference type="HOGENOM" id="CLU_032925_2_0_1"/>
<dbReference type="GeneID" id="18924696"/>
<dbReference type="OrthoDB" id="10498677at2759"/>
<name>F4S6K5_MELLP</name>
<dbReference type="Proteomes" id="UP000001072">
    <property type="component" value="Unassembled WGS sequence"/>
</dbReference>
<dbReference type="EMBL" id="GL883155">
    <property type="protein sequence ID" value="EGF99703.1"/>
    <property type="molecule type" value="Genomic_DNA"/>
</dbReference>
<sequence length="445" mass="51071">MSAELSQSSESDSKTSNQSPQPISKDENPSIKVLRIIIKFYISHFKFYPGLLEMNDPNPYLAPSIDSTQALLRLRLVCKDWAEAVLPLVFNSICLNRSRKIQSLIENWKDSVLDSDSSPVQRLYIENLVYGNKKTSEEELKDWQMYTVPMNHASELILFLGRNLTDLTLELYSSMGFSPDLINAIGQIKCLTSLTIRSCAATTSPTNLESLVDLLNLTTDLESLSILIRHLEIFELKPGALSKLKHLRFEDHPNNKRAIDHLCQSTKKSLKVIESKNPEGGLVLEPLNENLECLITIFFPDHLPHKLSKMRFPKLRIIYSTLMYRQSWGSLDWLQWPFCSNLRTLVMDFESGKLFWDKALVKLGHGHLVKPPNLKHFVFLSIKQDPTIEVERLVRTLKIHGIESHFTCKLNYAEILSWRGPIYGKVTVVRKNVSQKNHENIIYHS</sequence>